<keyword evidence="4" id="KW-1185">Reference proteome</keyword>
<reference evidence="3 4" key="1">
    <citation type="journal article" date="2020" name="Elife">
        <title>Loss of centromere function drives karyotype evolution in closely related Malassezia species.</title>
        <authorList>
            <person name="Sankaranarayanan S.R."/>
            <person name="Ianiri G."/>
            <person name="Coelho M.A."/>
            <person name="Reza M.H."/>
            <person name="Thimmappa B.C."/>
            <person name="Ganguly P."/>
            <person name="Vadnala R.N."/>
            <person name="Sun S."/>
            <person name="Siddharthan R."/>
            <person name="Tellgren-Roth C."/>
            <person name="Dawson T.L."/>
            <person name="Heitman J."/>
            <person name="Sanyal K."/>
        </authorList>
    </citation>
    <scope>NUCLEOTIDE SEQUENCE [LARGE SCALE GENOMIC DNA]</scope>
    <source>
        <strain evidence="3">CBS14141</strain>
    </source>
</reference>
<evidence type="ECO:0000313" key="3">
    <source>
        <dbReference type="EMBL" id="WFD49111.1"/>
    </source>
</evidence>
<name>A0ABY8EU31_MALFU</name>
<evidence type="ECO:0000256" key="1">
    <source>
        <dbReference type="SAM" id="MobiDB-lite"/>
    </source>
</evidence>
<dbReference type="EMBL" id="CP046237">
    <property type="protein sequence ID" value="WFD49111.1"/>
    <property type="molecule type" value="Genomic_DNA"/>
</dbReference>
<feature type="compositionally biased region" description="Basic residues" evidence="1">
    <location>
        <begin position="15"/>
        <end position="24"/>
    </location>
</feature>
<dbReference type="Proteomes" id="UP000818624">
    <property type="component" value="Chromosome 4"/>
</dbReference>
<organism evidence="3 4">
    <name type="scientific">Malassezia furfur</name>
    <name type="common">Pityriasis versicolor infection agent</name>
    <name type="synonym">Pityrosporum furfur</name>
    <dbReference type="NCBI Taxonomy" id="55194"/>
    <lineage>
        <taxon>Eukaryota</taxon>
        <taxon>Fungi</taxon>
        <taxon>Dikarya</taxon>
        <taxon>Basidiomycota</taxon>
        <taxon>Ustilaginomycotina</taxon>
        <taxon>Malasseziomycetes</taxon>
        <taxon>Malasseziales</taxon>
        <taxon>Malasseziaceae</taxon>
        <taxon>Malassezia</taxon>
    </lineage>
</organism>
<protein>
    <recommendedName>
        <fullName evidence="2">SCP2 domain-containing protein</fullName>
    </recommendedName>
</protein>
<accession>A0ABY8EU31</accession>
<feature type="domain" description="SCP2" evidence="2">
    <location>
        <begin position="53"/>
        <end position="148"/>
    </location>
</feature>
<dbReference type="PANTHER" id="PTHR10094:SF28">
    <property type="entry name" value="SCP2 DOMAIN-CONTAINING PROTEIN"/>
    <property type="match status" value="1"/>
</dbReference>
<gene>
    <name evidence="3" type="ORF">GLX27_003789</name>
</gene>
<sequence>MRPITAHVDSPPQLARHKKHARGVGRLPHHSTMSEFKSAEYFKQITDGLSGMSDAEKKDLQKKTNAVFEFHIKNSGGKELVQTIDLKKEAAAYEGKAKGKADCVINTSDDTFADLASGKVNGQKAFMSGKLKVKGNVMLATKLDGVLKAQKAKA</sequence>
<proteinExistence type="predicted"/>
<feature type="region of interest" description="Disordered" evidence="1">
    <location>
        <begin position="1"/>
        <end position="24"/>
    </location>
</feature>
<dbReference type="Pfam" id="PF02036">
    <property type="entry name" value="SCP2"/>
    <property type="match status" value="1"/>
</dbReference>
<dbReference type="InterPro" id="IPR003033">
    <property type="entry name" value="SCP2_sterol-bd_dom"/>
</dbReference>
<dbReference type="SUPFAM" id="SSF55718">
    <property type="entry name" value="SCP-like"/>
    <property type="match status" value="1"/>
</dbReference>
<dbReference type="PANTHER" id="PTHR10094">
    <property type="entry name" value="STEROL CARRIER PROTEIN 2 SCP-2 FAMILY PROTEIN"/>
    <property type="match status" value="1"/>
</dbReference>
<evidence type="ECO:0000313" key="4">
    <source>
        <dbReference type="Proteomes" id="UP000818624"/>
    </source>
</evidence>
<evidence type="ECO:0000259" key="2">
    <source>
        <dbReference type="Pfam" id="PF02036"/>
    </source>
</evidence>
<dbReference type="Gene3D" id="3.30.1050.10">
    <property type="entry name" value="SCP2 sterol-binding domain"/>
    <property type="match status" value="1"/>
</dbReference>
<dbReference type="InterPro" id="IPR036527">
    <property type="entry name" value="SCP2_sterol-bd_dom_sf"/>
</dbReference>